<dbReference type="EMBL" id="CP102774">
    <property type="protein sequence ID" value="UZF86504.1"/>
    <property type="molecule type" value="Genomic_DNA"/>
</dbReference>
<dbReference type="InterPro" id="IPR052163">
    <property type="entry name" value="DGC-Regulatory_Protein"/>
</dbReference>
<feature type="transmembrane region" description="Helical" evidence="1">
    <location>
        <begin position="128"/>
        <end position="147"/>
    </location>
</feature>
<dbReference type="InterPro" id="IPR043128">
    <property type="entry name" value="Rev_trsase/Diguanyl_cyclase"/>
</dbReference>
<dbReference type="CDD" id="cd01949">
    <property type="entry name" value="GGDEF"/>
    <property type="match status" value="1"/>
</dbReference>
<keyword evidence="1" id="KW-0812">Transmembrane</keyword>
<feature type="domain" description="GGDEF" evidence="2">
    <location>
        <begin position="247"/>
        <end position="380"/>
    </location>
</feature>
<feature type="transmembrane region" description="Helical" evidence="1">
    <location>
        <begin position="38"/>
        <end position="62"/>
    </location>
</feature>
<dbReference type="AlphaFoldDB" id="A0A9E8CNU1"/>
<dbReference type="NCBIfam" id="TIGR00254">
    <property type="entry name" value="GGDEF"/>
    <property type="match status" value="1"/>
</dbReference>
<keyword evidence="1" id="KW-0472">Membrane</keyword>
<dbReference type="PROSITE" id="PS50887">
    <property type="entry name" value="GGDEF"/>
    <property type="match status" value="1"/>
</dbReference>
<dbReference type="SUPFAM" id="SSF55073">
    <property type="entry name" value="Nucleotide cyclase"/>
    <property type="match status" value="1"/>
</dbReference>
<protein>
    <submittedName>
        <fullName evidence="3">GGDEF domain-containing protein</fullName>
    </submittedName>
</protein>
<dbReference type="InterPro" id="IPR029787">
    <property type="entry name" value="Nucleotide_cyclase"/>
</dbReference>
<organism evidence="3">
    <name type="scientific">Bosea sp. NBC_00436</name>
    <dbReference type="NCBI Taxonomy" id="2969620"/>
    <lineage>
        <taxon>Bacteria</taxon>
        <taxon>Pseudomonadati</taxon>
        <taxon>Pseudomonadota</taxon>
        <taxon>Alphaproteobacteria</taxon>
        <taxon>Hyphomicrobiales</taxon>
        <taxon>Boseaceae</taxon>
        <taxon>Bosea</taxon>
    </lineage>
</organism>
<reference evidence="3" key="1">
    <citation type="submission" date="2022-08" db="EMBL/GenBank/DDBJ databases">
        <title>Complete Genome Sequences of 2 Bosea sp. soil isolates.</title>
        <authorList>
            <person name="Alvarez Arevalo M."/>
            <person name="Sterndorff E.B."/>
            <person name="Faurdal D."/>
            <person name="Joergensen T.S."/>
            <person name="Weber T."/>
        </authorList>
    </citation>
    <scope>NUCLEOTIDE SEQUENCE</scope>
    <source>
        <strain evidence="3">NBC_00436</strain>
    </source>
</reference>
<dbReference type="InterPro" id="IPR000160">
    <property type="entry name" value="GGDEF_dom"/>
</dbReference>
<feature type="transmembrane region" description="Helical" evidence="1">
    <location>
        <begin position="154"/>
        <end position="174"/>
    </location>
</feature>
<name>A0A9E8CNU1_9HYPH</name>
<dbReference type="FunFam" id="3.30.70.270:FF:000001">
    <property type="entry name" value="Diguanylate cyclase domain protein"/>
    <property type="match status" value="1"/>
</dbReference>
<dbReference type="GO" id="GO:0003824">
    <property type="term" value="F:catalytic activity"/>
    <property type="evidence" value="ECO:0007669"/>
    <property type="project" value="UniProtKB-ARBA"/>
</dbReference>
<dbReference type="Pfam" id="PF00990">
    <property type="entry name" value="GGDEF"/>
    <property type="match status" value="1"/>
</dbReference>
<feature type="transmembrane region" description="Helical" evidence="1">
    <location>
        <begin position="101"/>
        <end position="122"/>
    </location>
</feature>
<sequence>MSGAVLRYSLPRWRVTRWLADAGPDVPPDIRVALIANLYGTLPIFIGGVVNSLAVSFLIAWRIPTLPFMLWCTYELICCGIRLVVLVSARRRAARGASTPTDLYLLLGVAWAAGIGAGTFLSLTSGDWVAATLACLSAAAMVGGICFRNFAAPRMAGVMIGLTLGPCVLATPFLAEPMLLITFMQIPLYLFSMTVAAYKLNAMLISTMRAERENAFHARHDMLTGLSNRTGLAKAFATRFESETGPRGLALVYLDLDGFKAVNDNYGHMAGDALLQLVAERLRGLVRSSDIAARIGGDEFVVLSEQTERTQLQRFGERIVREISEPYELDSGHQLNIGASVGIALAPEHGRDMNSLMTAADAALYQAKSRGKSLCVIAGQRSVLDARASAGRHPRLQ</sequence>
<dbReference type="PANTHER" id="PTHR46663:SF2">
    <property type="entry name" value="GGDEF DOMAIN-CONTAINING PROTEIN"/>
    <property type="match status" value="1"/>
</dbReference>
<dbReference type="PANTHER" id="PTHR46663">
    <property type="entry name" value="DIGUANYLATE CYCLASE DGCT-RELATED"/>
    <property type="match status" value="1"/>
</dbReference>
<proteinExistence type="predicted"/>
<evidence type="ECO:0000256" key="1">
    <source>
        <dbReference type="SAM" id="Phobius"/>
    </source>
</evidence>
<evidence type="ECO:0000259" key="2">
    <source>
        <dbReference type="PROSITE" id="PS50887"/>
    </source>
</evidence>
<feature type="transmembrane region" description="Helical" evidence="1">
    <location>
        <begin position="68"/>
        <end position="89"/>
    </location>
</feature>
<accession>A0A9E8CNU1</accession>
<evidence type="ECO:0000313" key="3">
    <source>
        <dbReference type="EMBL" id="UZF86504.1"/>
    </source>
</evidence>
<dbReference type="SMART" id="SM00267">
    <property type="entry name" value="GGDEF"/>
    <property type="match status" value="1"/>
</dbReference>
<dbReference type="Gene3D" id="3.30.70.270">
    <property type="match status" value="1"/>
</dbReference>
<keyword evidence="1" id="KW-1133">Transmembrane helix</keyword>
<gene>
    <name evidence="3" type="ORF">NWE54_22435</name>
</gene>
<feature type="transmembrane region" description="Helical" evidence="1">
    <location>
        <begin position="180"/>
        <end position="200"/>
    </location>
</feature>